<dbReference type="InterPro" id="IPR023468">
    <property type="entry name" value="Riboflavin_kinase"/>
</dbReference>
<keyword evidence="3" id="KW-0285">Flavoprotein</keyword>
<keyword evidence="4" id="KW-0288">FMN</keyword>
<evidence type="ECO:0000256" key="6">
    <source>
        <dbReference type="ARBA" id="ARBA00022741"/>
    </source>
</evidence>
<comment type="caution">
    <text evidence="9">The sequence shown here is derived from an EMBL/GenBank/DDBJ whole genome shotgun (WGS) entry which is preliminary data.</text>
</comment>
<evidence type="ECO:0000313" key="10">
    <source>
        <dbReference type="Proteomes" id="UP001434883"/>
    </source>
</evidence>
<evidence type="ECO:0000313" key="9">
    <source>
        <dbReference type="EMBL" id="MEQ2211950.1"/>
    </source>
</evidence>
<protein>
    <recommendedName>
        <fullName evidence="2">riboflavin kinase</fullName>
        <ecNumber evidence="2">2.7.1.26</ecNumber>
    </recommendedName>
</protein>
<reference evidence="9 10" key="1">
    <citation type="submission" date="2021-06" db="EMBL/GenBank/DDBJ databases">
        <authorList>
            <person name="Palmer J.M."/>
        </authorList>
    </citation>
    <scope>NUCLEOTIDE SEQUENCE [LARGE SCALE GENOMIC DNA]</scope>
    <source>
        <strain evidence="9 10">XC_2019</strain>
        <tissue evidence="9">Muscle</tissue>
    </source>
</reference>
<dbReference type="EC" id="2.7.1.26" evidence="2"/>
<keyword evidence="10" id="KW-1185">Reference proteome</keyword>
<gene>
    <name evidence="9" type="ORF">XENOCAPTIV_021771</name>
</gene>
<keyword evidence="5" id="KW-0808">Transferase</keyword>
<dbReference type="EMBL" id="JAHRIN010059294">
    <property type="protein sequence ID" value="MEQ2211950.1"/>
    <property type="molecule type" value="Genomic_DNA"/>
</dbReference>
<dbReference type="Pfam" id="PF01687">
    <property type="entry name" value="Flavokinase"/>
    <property type="match status" value="1"/>
</dbReference>
<dbReference type="PANTHER" id="PTHR22749">
    <property type="entry name" value="RIBOFLAVIN KINASE/FMN ADENYLYLTRANSFERASE"/>
    <property type="match status" value="1"/>
</dbReference>
<evidence type="ECO:0000256" key="3">
    <source>
        <dbReference type="ARBA" id="ARBA00022630"/>
    </source>
</evidence>
<keyword evidence="7" id="KW-0067">ATP-binding</keyword>
<dbReference type="Gene3D" id="2.40.30.30">
    <property type="entry name" value="Riboflavin kinase-like"/>
    <property type="match status" value="1"/>
</dbReference>
<sequence>LISTSVLSLGPPANFPDSVVDSLPADVSTGIYYGWACVGNSDIHKMVTSIGWNPYYKNTKKSMCSYMAPGRKVAGVYPCLDSVGEIWVCTLLRTPHT</sequence>
<evidence type="ECO:0000259" key="8">
    <source>
        <dbReference type="Pfam" id="PF01687"/>
    </source>
</evidence>
<accession>A0ABV0RUL8</accession>
<evidence type="ECO:0000256" key="1">
    <source>
        <dbReference type="ARBA" id="ARBA00005201"/>
    </source>
</evidence>
<dbReference type="InterPro" id="IPR015865">
    <property type="entry name" value="Riboflavin_kinase_bac/euk"/>
</dbReference>
<evidence type="ECO:0000256" key="5">
    <source>
        <dbReference type="ARBA" id="ARBA00022679"/>
    </source>
</evidence>
<evidence type="ECO:0000256" key="2">
    <source>
        <dbReference type="ARBA" id="ARBA00012105"/>
    </source>
</evidence>
<feature type="domain" description="Riboflavin kinase" evidence="8">
    <location>
        <begin position="12"/>
        <end position="67"/>
    </location>
</feature>
<feature type="non-terminal residue" evidence="9">
    <location>
        <position position="1"/>
    </location>
</feature>
<dbReference type="PANTHER" id="PTHR22749:SF6">
    <property type="entry name" value="RIBOFLAVIN KINASE"/>
    <property type="match status" value="1"/>
</dbReference>
<dbReference type="Proteomes" id="UP001434883">
    <property type="component" value="Unassembled WGS sequence"/>
</dbReference>
<proteinExistence type="predicted"/>
<keyword evidence="6" id="KW-0547">Nucleotide-binding</keyword>
<evidence type="ECO:0000256" key="7">
    <source>
        <dbReference type="ARBA" id="ARBA00022840"/>
    </source>
</evidence>
<evidence type="ECO:0000256" key="4">
    <source>
        <dbReference type="ARBA" id="ARBA00022643"/>
    </source>
</evidence>
<dbReference type="InterPro" id="IPR023465">
    <property type="entry name" value="Riboflavin_kinase_dom_sf"/>
</dbReference>
<comment type="pathway">
    <text evidence="1">Cofactor biosynthesis; FMN biosynthesis; FMN from riboflavin (ATP route): step 1/1.</text>
</comment>
<name>A0ABV0RUL8_9TELE</name>
<dbReference type="SUPFAM" id="SSF82114">
    <property type="entry name" value="Riboflavin kinase-like"/>
    <property type="match status" value="1"/>
</dbReference>
<organism evidence="9 10">
    <name type="scientific">Xenoophorus captivus</name>
    <dbReference type="NCBI Taxonomy" id="1517983"/>
    <lineage>
        <taxon>Eukaryota</taxon>
        <taxon>Metazoa</taxon>
        <taxon>Chordata</taxon>
        <taxon>Craniata</taxon>
        <taxon>Vertebrata</taxon>
        <taxon>Euteleostomi</taxon>
        <taxon>Actinopterygii</taxon>
        <taxon>Neopterygii</taxon>
        <taxon>Teleostei</taxon>
        <taxon>Neoteleostei</taxon>
        <taxon>Acanthomorphata</taxon>
        <taxon>Ovalentaria</taxon>
        <taxon>Atherinomorphae</taxon>
        <taxon>Cyprinodontiformes</taxon>
        <taxon>Goodeidae</taxon>
        <taxon>Xenoophorus</taxon>
    </lineage>
</organism>